<dbReference type="EMBL" id="BAAAEO010000002">
    <property type="protein sequence ID" value="GAA0549669.1"/>
    <property type="molecule type" value="Genomic_DNA"/>
</dbReference>
<dbReference type="InterPro" id="IPR032344">
    <property type="entry name" value="DUF4862"/>
</dbReference>
<evidence type="ECO:0000313" key="1">
    <source>
        <dbReference type="EMBL" id="GAA0549669.1"/>
    </source>
</evidence>
<comment type="caution">
    <text evidence="1">The sequence shown here is derived from an EMBL/GenBank/DDBJ whole genome shotgun (WGS) entry which is preliminary data.</text>
</comment>
<evidence type="ECO:0000313" key="2">
    <source>
        <dbReference type="Proteomes" id="UP001501169"/>
    </source>
</evidence>
<gene>
    <name evidence="1" type="ORF">GCM10009098_16670</name>
</gene>
<dbReference type="RefSeq" id="WP_226766583.1">
    <property type="nucleotide sequence ID" value="NZ_BAAAEO010000002.1"/>
</dbReference>
<name>A0ABP3NRU0_9GAMM</name>
<accession>A0ABP3NRU0</accession>
<proteinExistence type="predicted"/>
<dbReference type="Pfam" id="PF16154">
    <property type="entry name" value="DUF4862"/>
    <property type="match status" value="1"/>
</dbReference>
<sequence length="321" mass="35473">MKYYIGAYAASPNQTGWNPQLETAYYDELKQLPNIKGLEHPFLGKLHGHDDNWFLANIAPQWDYVFTCIPGIMNALGRNPQFGLASCNTAGRQQALDFMQQACNAVAKLNSHLGRQAVKAVMLQTAPARDQAAASADALYQSLSTMQQWDWQGAQLLIEHCDAYVPAHVPSKGFLSLSDEIAVLNRLNTVSDQAHKMGIVINWGRSVFETRRPDGALEHIMAVQAAGLLSGLMFSGVSDQDTEYGAWRDSHQPPQSSELVQHGEPGSWMTEQAIHQCLAAVEDLSRLSVLGAKIGIRPHQASVELRIAYIRDMLAILDRYC</sequence>
<protein>
    <submittedName>
        <fullName evidence="1">DUF4862 family protein</fullName>
    </submittedName>
</protein>
<organism evidence="1 2">
    <name type="scientific">Rheinheimera aquimaris</name>
    <dbReference type="NCBI Taxonomy" id="412437"/>
    <lineage>
        <taxon>Bacteria</taxon>
        <taxon>Pseudomonadati</taxon>
        <taxon>Pseudomonadota</taxon>
        <taxon>Gammaproteobacteria</taxon>
        <taxon>Chromatiales</taxon>
        <taxon>Chromatiaceae</taxon>
        <taxon>Rheinheimera</taxon>
    </lineage>
</organism>
<reference evidence="2" key="1">
    <citation type="journal article" date="2019" name="Int. J. Syst. Evol. Microbiol.">
        <title>The Global Catalogue of Microorganisms (GCM) 10K type strain sequencing project: providing services to taxonomists for standard genome sequencing and annotation.</title>
        <authorList>
            <consortium name="The Broad Institute Genomics Platform"/>
            <consortium name="The Broad Institute Genome Sequencing Center for Infectious Disease"/>
            <person name="Wu L."/>
            <person name="Ma J."/>
        </authorList>
    </citation>
    <scope>NUCLEOTIDE SEQUENCE [LARGE SCALE GENOMIC DNA]</scope>
    <source>
        <strain evidence="2">JCM 14331</strain>
    </source>
</reference>
<keyword evidence="2" id="KW-1185">Reference proteome</keyword>
<dbReference type="Proteomes" id="UP001501169">
    <property type="component" value="Unassembled WGS sequence"/>
</dbReference>